<proteinExistence type="predicted"/>
<reference evidence="1" key="1">
    <citation type="submission" date="2020-01" db="EMBL/GenBank/DDBJ databases">
        <authorList>
            <person name="Feng Z.H.Z."/>
        </authorList>
    </citation>
    <scope>NUCLEOTIDE SEQUENCE</scope>
    <source>
        <strain evidence="1">CBS107.38</strain>
    </source>
</reference>
<name>A0A8H7ECT2_9PLEO</name>
<comment type="caution">
    <text evidence="1">The sequence shown here is derived from an EMBL/GenBank/DDBJ whole genome shotgun (WGS) entry which is preliminary data.</text>
</comment>
<accession>A0A8H7ECT2</accession>
<gene>
    <name evidence="1" type="ORF">GT037_008614</name>
</gene>
<evidence type="ECO:0000313" key="1">
    <source>
        <dbReference type="EMBL" id="KAF7673291.1"/>
    </source>
</evidence>
<dbReference type="RefSeq" id="XP_038783626.1">
    <property type="nucleotide sequence ID" value="XM_038933661.1"/>
</dbReference>
<organism evidence="1 2">
    <name type="scientific">Alternaria burnsii</name>
    <dbReference type="NCBI Taxonomy" id="1187904"/>
    <lineage>
        <taxon>Eukaryota</taxon>
        <taxon>Fungi</taxon>
        <taxon>Dikarya</taxon>
        <taxon>Ascomycota</taxon>
        <taxon>Pezizomycotina</taxon>
        <taxon>Dothideomycetes</taxon>
        <taxon>Pleosporomycetidae</taxon>
        <taxon>Pleosporales</taxon>
        <taxon>Pleosporineae</taxon>
        <taxon>Pleosporaceae</taxon>
        <taxon>Alternaria</taxon>
        <taxon>Alternaria sect. Alternaria</taxon>
    </lineage>
</organism>
<sequence>MARKVCAQCPRTTEAASHGTNRKDWCGATAAEVLGLGRKPQQPSELAARVSSIHTGWRRGWANSCPMANASSADLYRGFFRGCSLTLRVNMLILMEASASCENRPRLYF</sequence>
<evidence type="ECO:0000313" key="2">
    <source>
        <dbReference type="Proteomes" id="UP000596902"/>
    </source>
</evidence>
<dbReference type="EMBL" id="JAAABM010000013">
    <property type="protein sequence ID" value="KAF7673291.1"/>
    <property type="molecule type" value="Genomic_DNA"/>
</dbReference>
<dbReference type="GeneID" id="62206839"/>
<keyword evidence="2" id="KW-1185">Reference proteome</keyword>
<dbReference type="AlphaFoldDB" id="A0A8H7ECT2"/>
<dbReference type="Proteomes" id="UP000596902">
    <property type="component" value="Unassembled WGS sequence"/>
</dbReference>
<reference evidence="1" key="2">
    <citation type="submission" date="2020-08" db="EMBL/GenBank/DDBJ databases">
        <title>Draft Genome Sequence of Cumin Blight Pathogen Alternaria burnsii.</title>
        <authorList>
            <person name="Feng Z."/>
        </authorList>
    </citation>
    <scope>NUCLEOTIDE SEQUENCE</scope>
    <source>
        <strain evidence="1">CBS107.38</strain>
    </source>
</reference>
<protein>
    <submittedName>
        <fullName evidence="1">Uncharacterized protein</fullName>
    </submittedName>
</protein>